<organism evidence="2 3">
    <name type="scientific">Aspergillus ochraceoroseus</name>
    <dbReference type="NCBI Taxonomy" id="138278"/>
    <lineage>
        <taxon>Eukaryota</taxon>
        <taxon>Fungi</taxon>
        <taxon>Dikarya</taxon>
        <taxon>Ascomycota</taxon>
        <taxon>Pezizomycotina</taxon>
        <taxon>Eurotiomycetes</taxon>
        <taxon>Eurotiomycetidae</taxon>
        <taxon>Eurotiales</taxon>
        <taxon>Aspergillaceae</taxon>
        <taxon>Aspergillus</taxon>
        <taxon>Aspergillus subgen. Nidulantes</taxon>
    </lineage>
</organism>
<dbReference type="Proteomes" id="UP000034947">
    <property type="component" value="Unassembled WGS sequence"/>
</dbReference>
<comment type="caution">
    <text evidence="2">The sequence shown here is derived from an EMBL/GenBank/DDBJ whole genome shotgun (WGS) entry which is preliminary data.</text>
</comment>
<feature type="region of interest" description="Disordered" evidence="1">
    <location>
        <begin position="36"/>
        <end position="99"/>
    </location>
</feature>
<feature type="non-terminal residue" evidence="2">
    <location>
        <position position="134"/>
    </location>
</feature>
<evidence type="ECO:0000313" key="2">
    <source>
        <dbReference type="EMBL" id="KKK23715.1"/>
    </source>
</evidence>
<dbReference type="OrthoDB" id="4525861at2759"/>
<evidence type="ECO:0000313" key="3">
    <source>
        <dbReference type="Proteomes" id="UP000034947"/>
    </source>
</evidence>
<evidence type="ECO:0000256" key="1">
    <source>
        <dbReference type="SAM" id="MobiDB-lite"/>
    </source>
</evidence>
<accession>A0A0F8X215</accession>
<name>A0A0F8X215_9EURO</name>
<protein>
    <submittedName>
        <fullName evidence="2">Uncharacterized protein</fullName>
    </submittedName>
</protein>
<dbReference type="VEuPathDB" id="FungiDB:P175DRAFT_0429765"/>
<reference evidence="2 3" key="1">
    <citation type="submission" date="2015-02" db="EMBL/GenBank/DDBJ databases">
        <title>Draft Genome Sequences of Two Closely-Related Aflatoxigenic Aspergillus Species Obtained from the Cote d'Ivoire.</title>
        <authorList>
            <person name="Moore G.G."/>
            <person name="Beltz S.B."/>
            <person name="Mack B.M."/>
        </authorList>
    </citation>
    <scope>NUCLEOTIDE SEQUENCE [LARGE SCALE GENOMIC DNA]</scope>
    <source>
        <strain evidence="2 3">SRRC1432</strain>
    </source>
</reference>
<dbReference type="EMBL" id="JYKN01000625">
    <property type="protein sequence ID" value="KKK23715.1"/>
    <property type="molecule type" value="Genomic_DNA"/>
</dbReference>
<keyword evidence="3" id="KW-1185">Reference proteome</keyword>
<proteinExistence type="predicted"/>
<feature type="compositionally biased region" description="Polar residues" evidence="1">
    <location>
        <begin position="36"/>
        <end position="58"/>
    </location>
</feature>
<gene>
    <name evidence="2" type="ORF">AOCH_006791</name>
</gene>
<dbReference type="AlphaFoldDB" id="A0A0F8X215"/>
<sequence>MAGEYKAALWRETPSLSLSLSLSILTQLNPISISKQASKQAVNQSIESQSIEKQANDMSNPSAPPPSSSSSSSRTQNDFGADLWVRSGTKPHRHPTAGRGLFAGLQDVKHYNVESGWRNGTPTRLQAFLGLCLV</sequence>